<evidence type="ECO:0000256" key="1">
    <source>
        <dbReference type="ARBA" id="ARBA00022729"/>
    </source>
</evidence>
<feature type="signal peptide" evidence="5">
    <location>
        <begin position="1"/>
        <end position="25"/>
    </location>
</feature>
<evidence type="ECO:0000256" key="3">
    <source>
        <dbReference type="ARBA" id="ARBA00023139"/>
    </source>
</evidence>
<reference evidence="7 8" key="1">
    <citation type="submission" date="2019-04" db="EMBL/GenBank/DDBJ databases">
        <title>genome sequence of strain W3.</title>
        <authorList>
            <person name="Gao J."/>
            <person name="Sun J."/>
        </authorList>
    </citation>
    <scope>NUCLEOTIDE SEQUENCE [LARGE SCALE GENOMIC DNA]</scope>
    <source>
        <strain evidence="7 8">W3</strain>
    </source>
</reference>
<evidence type="ECO:0000256" key="2">
    <source>
        <dbReference type="ARBA" id="ARBA00023136"/>
    </source>
</evidence>
<evidence type="ECO:0000256" key="5">
    <source>
        <dbReference type="SAM" id="SignalP"/>
    </source>
</evidence>
<dbReference type="RefSeq" id="WP_136542490.1">
    <property type="nucleotide sequence ID" value="NZ_STGU01000011.1"/>
</dbReference>
<evidence type="ECO:0000313" key="8">
    <source>
        <dbReference type="Proteomes" id="UP000307378"/>
    </source>
</evidence>
<keyword evidence="2" id="KW-0472">Membrane</keyword>
<dbReference type="InterPro" id="IPR018660">
    <property type="entry name" value="MliC"/>
</dbReference>
<proteinExistence type="predicted"/>
<sequence length="324" mass="34963">MRVPTLTGLALAATAILALPSPGQAADIKYVCENGNSLIVSFSQDMAELTLQDGTKQSLPQQQAASGFWYSNGRYELRGKGDELQFAIGRMAPVTCRDAGEVTGQFDRATRAEVELAEKDTGFDMKGKLTCLRYPNFALKELDLGEKGAAGLYIAPSEGPCQLNPTLDRKIEDDTAGYLWGAVGPYAFFRGADGWNGGMPFVVYDTRSGTRLMDDVVAGEFSALTLVDDELTLRYRRTYAATCSLLAQPDSCAASIRKELGLAGDRPLPDCRAAYQPAIDADPNAAKDIEAWPSVIDYPIERKLTANGTSFVAVEGELTCRPAM</sequence>
<dbReference type="AlphaFoldDB" id="A0A4S8PPZ7"/>
<dbReference type="SUPFAM" id="SSF141488">
    <property type="entry name" value="YdhA-like"/>
    <property type="match status" value="1"/>
</dbReference>
<dbReference type="InterPro" id="IPR036328">
    <property type="entry name" value="MliC_sf"/>
</dbReference>
<feature type="domain" description="C-type lysozyme inhibitor" evidence="6">
    <location>
        <begin position="30"/>
        <end position="93"/>
    </location>
</feature>
<keyword evidence="3" id="KW-0564">Palmitate</keyword>
<comment type="caution">
    <text evidence="7">The sequence shown here is derived from an EMBL/GenBank/DDBJ whole genome shotgun (WGS) entry which is preliminary data.</text>
</comment>
<gene>
    <name evidence="7" type="ORF">FAA86_17845</name>
</gene>
<evidence type="ECO:0000256" key="4">
    <source>
        <dbReference type="ARBA" id="ARBA00023288"/>
    </source>
</evidence>
<dbReference type="Proteomes" id="UP000307378">
    <property type="component" value="Unassembled WGS sequence"/>
</dbReference>
<accession>A0A4S8PPZ7</accession>
<keyword evidence="4" id="KW-0449">Lipoprotein</keyword>
<name>A0A4S8PPZ7_9HYPH</name>
<dbReference type="Gene3D" id="2.40.128.200">
    <property type="match status" value="1"/>
</dbReference>
<dbReference type="EMBL" id="STGU01000011">
    <property type="protein sequence ID" value="THV33057.1"/>
    <property type="molecule type" value="Genomic_DNA"/>
</dbReference>
<keyword evidence="1 5" id="KW-0732">Signal</keyword>
<feature type="chain" id="PRO_5020840868" description="C-type lysozyme inhibitor domain-containing protein" evidence="5">
    <location>
        <begin position="26"/>
        <end position="324"/>
    </location>
</feature>
<evidence type="ECO:0000259" key="6">
    <source>
        <dbReference type="Pfam" id="PF09864"/>
    </source>
</evidence>
<protein>
    <recommendedName>
        <fullName evidence="6">C-type lysozyme inhibitor domain-containing protein</fullName>
    </recommendedName>
</protein>
<organism evidence="7 8">
    <name type="scientific">Rhizobium rosettiformans W3</name>
    <dbReference type="NCBI Taxonomy" id="538378"/>
    <lineage>
        <taxon>Bacteria</taxon>
        <taxon>Pseudomonadati</taxon>
        <taxon>Pseudomonadota</taxon>
        <taxon>Alphaproteobacteria</taxon>
        <taxon>Hyphomicrobiales</taxon>
        <taxon>Rhizobiaceae</taxon>
        <taxon>Rhizobium/Agrobacterium group</taxon>
        <taxon>Rhizobium</taxon>
    </lineage>
</organism>
<evidence type="ECO:0000313" key="7">
    <source>
        <dbReference type="EMBL" id="THV33057.1"/>
    </source>
</evidence>
<dbReference type="Pfam" id="PF09864">
    <property type="entry name" value="MliC"/>
    <property type="match status" value="1"/>
</dbReference>